<proteinExistence type="predicted"/>
<organism evidence="2 3">
    <name type="scientific">Neurospora intermedia</name>
    <dbReference type="NCBI Taxonomy" id="5142"/>
    <lineage>
        <taxon>Eukaryota</taxon>
        <taxon>Fungi</taxon>
        <taxon>Dikarya</taxon>
        <taxon>Ascomycota</taxon>
        <taxon>Pezizomycotina</taxon>
        <taxon>Sordariomycetes</taxon>
        <taxon>Sordariomycetidae</taxon>
        <taxon>Sordariales</taxon>
        <taxon>Sordariaceae</taxon>
        <taxon>Neurospora</taxon>
    </lineage>
</organism>
<evidence type="ECO:0000256" key="1">
    <source>
        <dbReference type="SAM" id="MobiDB-lite"/>
    </source>
</evidence>
<accession>A0ABR3DI22</accession>
<sequence>MGSNRYLGRAADAAAETSSAGPFVFALALFRALSTGSYPFVLDFNGGIQYQFQSQLQISKFKIHATLEDIEVRLHIMLGMINSMSRNIRREVITRHEEVRNLLYRNRNGNCDENEDDDNNNHNNHNDKGKGTDNGNGSGHRDGFHHGLLPSASPGPGSLHPRPRISDKVRATDAMIHPGISSE</sequence>
<keyword evidence="3" id="KW-1185">Reference proteome</keyword>
<feature type="region of interest" description="Disordered" evidence="1">
    <location>
        <begin position="107"/>
        <end position="183"/>
    </location>
</feature>
<protein>
    <submittedName>
        <fullName evidence="2">Uncharacterized protein</fullName>
    </submittedName>
</protein>
<reference evidence="2 3" key="1">
    <citation type="submission" date="2023-09" db="EMBL/GenBank/DDBJ databases">
        <title>Multi-omics analysis of a traditional fermented food reveals byproduct-associated fungal strains for waste-to-food upcycling.</title>
        <authorList>
            <consortium name="Lawrence Berkeley National Laboratory"/>
            <person name="Rekdal V.M."/>
            <person name="Villalobos-Escobedo J.M."/>
            <person name="Rodriguez-Valeron N."/>
            <person name="Garcia M.O."/>
            <person name="Vasquez D.P."/>
            <person name="Damayanti I."/>
            <person name="Sorensen P.M."/>
            <person name="Baidoo E.E."/>
            <person name="De Carvalho A.C."/>
            <person name="Riley R."/>
            <person name="Lipzen A."/>
            <person name="He G."/>
            <person name="Yan M."/>
            <person name="Haridas S."/>
            <person name="Daum C."/>
            <person name="Yoshinaga Y."/>
            <person name="Ng V."/>
            <person name="Grigoriev I.V."/>
            <person name="Munk R."/>
            <person name="Nuraida L."/>
            <person name="Wijaya C.H."/>
            <person name="Morales P.-C."/>
            <person name="Keasling J.D."/>
        </authorList>
    </citation>
    <scope>NUCLEOTIDE SEQUENCE [LARGE SCALE GENOMIC DNA]</scope>
    <source>
        <strain evidence="2 3">FGSC 2613</strain>
    </source>
</reference>
<evidence type="ECO:0000313" key="2">
    <source>
        <dbReference type="EMBL" id="KAL0472292.1"/>
    </source>
</evidence>
<comment type="caution">
    <text evidence="2">The sequence shown here is derived from an EMBL/GenBank/DDBJ whole genome shotgun (WGS) entry which is preliminary data.</text>
</comment>
<evidence type="ECO:0000313" key="3">
    <source>
        <dbReference type="Proteomes" id="UP001451303"/>
    </source>
</evidence>
<dbReference type="EMBL" id="JAVLET010000003">
    <property type="protein sequence ID" value="KAL0472292.1"/>
    <property type="molecule type" value="Genomic_DNA"/>
</dbReference>
<name>A0ABR3DI22_NEUIN</name>
<dbReference type="Proteomes" id="UP001451303">
    <property type="component" value="Unassembled WGS sequence"/>
</dbReference>
<gene>
    <name evidence="2" type="ORF">QR685DRAFT_570895</name>
</gene>